<evidence type="ECO:0000256" key="3">
    <source>
        <dbReference type="ARBA" id="ARBA00022475"/>
    </source>
</evidence>
<comment type="similarity">
    <text evidence="7">Belongs to the binding-protein-dependent transport system permease family.</text>
</comment>
<dbReference type="InterPro" id="IPR035906">
    <property type="entry name" value="MetI-like_sf"/>
</dbReference>
<dbReference type="PANTHER" id="PTHR43386">
    <property type="entry name" value="OLIGOPEPTIDE TRANSPORT SYSTEM PERMEASE PROTEIN APPC"/>
    <property type="match status" value="1"/>
</dbReference>
<dbReference type="InterPro" id="IPR000515">
    <property type="entry name" value="MetI-like"/>
</dbReference>
<dbReference type="Gene3D" id="1.10.3720.10">
    <property type="entry name" value="MetI-like"/>
    <property type="match status" value="1"/>
</dbReference>
<dbReference type="RefSeq" id="WP_310536970.1">
    <property type="nucleotide sequence ID" value="NZ_BAAAOC010000020.1"/>
</dbReference>
<dbReference type="Pfam" id="PF00528">
    <property type="entry name" value="BPD_transp_1"/>
    <property type="match status" value="1"/>
</dbReference>
<accession>A0ABU1FTT4</accession>
<keyword evidence="10" id="KW-1185">Reference proteome</keyword>
<keyword evidence="5 7" id="KW-1133">Transmembrane helix</keyword>
<comment type="caution">
    <text evidence="9">The sequence shown here is derived from an EMBL/GenBank/DDBJ whole genome shotgun (WGS) entry which is preliminary data.</text>
</comment>
<protein>
    <submittedName>
        <fullName evidence="9">ABC transporter permease</fullName>
    </submittedName>
</protein>
<dbReference type="CDD" id="cd06261">
    <property type="entry name" value="TM_PBP2"/>
    <property type="match status" value="1"/>
</dbReference>
<comment type="subcellular location">
    <subcellularLocation>
        <location evidence="1 7">Cell membrane</location>
        <topology evidence="1 7">Multi-pass membrane protein</topology>
    </subcellularLocation>
</comment>
<evidence type="ECO:0000259" key="8">
    <source>
        <dbReference type="PROSITE" id="PS50928"/>
    </source>
</evidence>
<dbReference type="InterPro" id="IPR050366">
    <property type="entry name" value="BP-dependent_transpt_permease"/>
</dbReference>
<evidence type="ECO:0000256" key="6">
    <source>
        <dbReference type="ARBA" id="ARBA00023136"/>
    </source>
</evidence>
<feature type="transmembrane region" description="Helical" evidence="7">
    <location>
        <begin position="114"/>
        <end position="135"/>
    </location>
</feature>
<sequence length="291" mass="30474">MNRLAAFLRELKSPGNFLAALFLALLVAGALLAPWLAPHSPVAHSNERLISPGADHLLGTDQFGRDIFSRLITGARVDLLVSFGAAALAAVLGVVIGLIGGTTKGFPRMLAMRGIEVILAFPPIVFALLVVTLFGPGSLTLILTMGILFAPQFARVVYGEVLTISNLEYVQASRVMGSSSLRVLFLVILPGALPPVLVQLSMTVATSMLLSSGLSYLGLGVVPPTPSWGGMIAEGQAIMMTSPGLLFFSSAAVVATVLCFSVLADALEKSLDPRRSRKRGAVRQAPKATVA</sequence>
<keyword evidence="3" id="KW-1003">Cell membrane</keyword>
<evidence type="ECO:0000256" key="4">
    <source>
        <dbReference type="ARBA" id="ARBA00022692"/>
    </source>
</evidence>
<feature type="transmembrane region" description="Helical" evidence="7">
    <location>
        <begin position="245"/>
        <end position="267"/>
    </location>
</feature>
<keyword evidence="4 7" id="KW-0812">Transmembrane</keyword>
<feature type="domain" description="ABC transmembrane type-1" evidence="8">
    <location>
        <begin position="75"/>
        <end position="264"/>
    </location>
</feature>
<proteinExistence type="inferred from homology"/>
<keyword evidence="6 7" id="KW-0472">Membrane</keyword>
<dbReference type="PROSITE" id="PS50928">
    <property type="entry name" value="ABC_TM1"/>
    <property type="match status" value="1"/>
</dbReference>
<gene>
    <name evidence="9" type="ORF">RH857_05505</name>
</gene>
<keyword evidence="2 7" id="KW-0813">Transport</keyword>
<organism evidence="9 10">
    <name type="scientific">Nesterenkonia flava</name>
    <dbReference type="NCBI Taxonomy" id="469799"/>
    <lineage>
        <taxon>Bacteria</taxon>
        <taxon>Bacillati</taxon>
        <taxon>Actinomycetota</taxon>
        <taxon>Actinomycetes</taxon>
        <taxon>Micrococcales</taxon>
        <taxon>Micrococcaceae</taxon>
        <taxon>Nesterenkonia</taxon>
    </lineage>
</organism>
<dbReference type="SUPFAM" id="SSF161098">
    <property type="entry name" value="MetI-like"/>
    <property type="match status" value="1"/>
</dbReference>
<evidence type="ECO:0000313" key="9">
    <source>
        <dbReference type="EMBL" id="MDR5711588.1"/>
    </source>
</evidence>
<dbReference type="EMBL" id="JAVKGT010000010">
    <property type="protein sequence ID" value="MDR5711588.1"/>
    <property type="molecule type" value="Genomic_DNA"/>
</dbReference>
<evidence type="ECO:0000256" key="2">
    <source>
        <dbReference type="ARBA" id="ARBA00022448"/>
    </source>
</evidence>
<evidence type="ECO:0000256" key="1">
    <source>
        <dbReference type="ARBA" id="ARBA00004651"/>
    </source>
</evidence>
<evidence type="ECO:0000313" key="10">
    <source>
        <dbReference type="Proteomes" id="UP001260872"/>
    </source>
</evidence>
<evidence type="ECO:0000256" key="5">
    <source>
        <dbReference type="ARBA" id="ARBA00022989"/>
    </source>
</evidence>
<name>A0ABU1FTT4_9MICC</name>
<dbReference type="PANTHER" id="PTHR43386:SF25">
    <property type="entry name" value="PEPTIDE ABC TRANSPORTER PERMEASE PROTEIN"/>
    <property type="match status" value="1"/>
</dbReference>
<feature type="transmembrane region" description="Helical" evidence="7">
    <location>
        <begin position="183"/>
        <end position="210"/>
    </location>
</feature>
<feature type="transmembrane region" description="Helical" evidence="7">
    <location>
        <begin position="79"/>
        <end position="102"/>
    </location>
</feature>
<reference evidence="10" key="1">
    <citation type="submission" date="2023-07" db="EMBL/GenBank/DDBJ databases">
        <title>Description of three actinobacteria isolated from air of manufacturing shop in a pharmaceutical factory.</title>
        <authorList>
            <person name="Zhang D.-F."/>
        </authorList>
    </citation>
    <scope>NUCLEOTIDE SEQUENCE [LARGE SCALE GENOMIC DNA]</scope>
    <source>
        <strain evidence="10">CCTCC AB 207010</strain>
    </source>
</reference>
<evidence type="ECO:0000256" key="7">
    <source>
        <dbReference type="RuleBase" id="RU363032"/>
    </source>
</evidence>
<dbReference type="Proteomes" id="UP001260872">
    <property type="component" value="Unassembled WGS sequence"/>
</dbReference>
<feature type="transmembrane region" description="Helical" evidence="7">
    <location>
        <begin position="141"/>
        <end position="162"/>
    </location>
</feature>